<evidence type="ECO:0000313" key="3">
    <source>
        <dbReference type="Proteomes" id="UP001419268"/>
    </source>
</evidence>
<dbReference type="Gene3D" id="3.30.200.20">
    <property type="entry name" value="Phosphorylase Kinase, domain 1"/>
    <property type="match status" value="1"/>
</dbReference>
<feature type="domain" description="Protein kinase" evidence="1">
    <location>
        <begin position="3"/>
        <end position="330"/>
    </location>
</feature>
<evidence type="ECO:0000259" key="1">
    <source>
        <dbReference type="PROSITE" id="PS50011"/>
    </source>
</evidence>
<evidence type="ECO:0000313" key="2">
    <source>
        <dbReference type="EMBL" id="KAK9083998.1"/>
    </source>
</evidence>
<keyword evidence="3" id="KW-1185">Reference proteome</keyword>
<reference evidence="2 3" key="1">
    <citation type="submission" date="2024-01" db="EMBL/GenBank/DDBJ databases">
        <title>Genome assemblies of Stephania.</title>
        <authorList>
            <person name="Yang L."/>
        </authorList>
    </citation>
    <scope>NUCLEOTIDE SEQUENCE [LARGE SCALE GENOMIC DNA]</scope>
    <source>
        <strain evidence="2">JXDWG</strain>
        <tissue evidence="2">Leaf</tissue>
    </source>
</reference>
<comment type="caution">
    <text evidence="2">The sequence shown here is derived from an EMBL/GenBank/DDBJ whole genome shotgun (WGS) entry which is preliminary data.</text>
</comment>
<dbReference type="PROSITE" id="PS50011">
    <property type="entry name" value="PROTEIN_KINASE_DOM"/>
    <property type="match status" value="1"/>
</dbReference>
<dbReference type="AlphaFoldDB" id="A0AAP0HD63"/>
<proteinExistence type="predicted"/>
<sequence>MNFKPDTILCEGVFGTVYKGWVDDKTFAPSNIGVGLMIAVKKLNPDSLQGLEEWQYEINLLGTLSQPNLVNLVGYCCEDNEFLLVYEFMAKGSLENHLFQIFGLAKNGPVTGSHVTTMVMGTFGYAAPEYVATAIAIRLMDISVRSEPEAILLIKSLQEQIKLVEVEKFSIRRIERARELAASHGIYGEKHEQVEAEIVQIEADDVPVAISNEVSKSQISMLVIGASSGGSFTRLNVLGLRPIYSDKPDEAISLFHKMILREERFNLVTMPSLLDALFTFKFEVRRSRCAHGLAIRCGLAKEVEIGTALLDMYSKCGAINASRRVFDQMG</sequence>
<dbReference type="PANTHER" id="PTHR45621">
    <property type="entry name" value="OS01G0588500 PROTEIN-RELATED"/>
    <property type="match status" value="1"/>
</dbReference>
<organism evidence="2 3">
    <name type="scientific">Stephania cephalantha</name>
    <dbReference type="NCBI Taxonomy" id="152367"/>
    <lineage>
        <taxon>Eukaryota</taxon>
        <taxon>Viridiplantae</taxon>
        <taxon>Streptophyta</taxon>
        <taxon>Embryophyta</taxon>
        <taxon>Tracheophyta</taxon>
        <taxon>Spermatophyta</taxon>
        <taxon>Magnoliopsida</taxon>
        <taxon>Ranunculales</taxon>
        <taxon>Menispermaceae</taxon>
        <taxon>Menispermoideae</taxon>
        <taxon>Cissampelideae</taxon>
        <taxon>Stephania</taxon>
    </lineage>
</organism>
<gene>
    <name evidence="2" type="ORF">Scep_030469</name>
</gene>
<dbReference type="GO" id="GO:0004672">
    <property type="term" value="F:protein kinase activity"/>
    <property type="evidence" value="ECO:0007669"/>
    <property type="project" value="InterPro"/>
</dbReference>
<name>A0AAP0HD63_9MAGN</name>
<dbReference type="SUPFAM" id="SSF56112">
    <property type="entry name" value="Protein kinase-like (PK-like)"/>
    <property type="match status" value="1"/>
</dbReference>
<accession>A0AAP0HD63</accession>
<dbReference type="Gene3D" id="1.25.40.10">
    <property type="entry name" value="Tetratricopeptide repeat domain"/>
    <property type="match status" value="1"/>
</dbReference>
<dbReference type="Pfam" id="PF07714">
    <property type="entry name" value="PK_Tyr_Ser-Thr"/>
    <property type="match status" value="1"/>
</dbReference>
<protein>
    <recommendedName>
        <fullName evidence="1">Protein kinase domain-containing protein</fullName>
    </recommendedName>
</protein>
<dbReference type="InterPro" id="IPR011990">
    <property type="entry name" value="TPR-like_helical_dom_sf"/>
</dbReference>
<dbReference type="InterPro" id="IPR050823">
    <property type="entry name" value="Plant_Ser_Thr_Prot_Kinase"/>
</dbReference>
<dbReference type="EMBL" id="JBBNAG010000013">
    <property type="protein sequence ID" value="KAK9083998.1"/>
    <property type="molecule type" value="Genomic_DNA"/>
</dbReference>
<dbReference type="GO" id="GO:0005524">
    <property type="term" value="F:ATP binding"/>
    <property type="evidence" value="ECO:0007669"/>
    <property type="project" value="InterPro"/>
</dbReference>
<dbReference type="InterPro" id="IPR000719">
    <property type="entry name" value="Prot_kinase_dom"/>
</dbReference>
<dbReference type="InterPro" id="IPR011009">
    <property type="entry name" value="Kinase-like_dom_sf"/>
</dbReference>
<dbReference type="Proteomes" id="UP001419268">
    <property type="component" value="Unassembled WGS sequence"/>
</dbReference>
<dbReference type="InterPro" id="IPR001245">
    <property type="entry name" value="Ser-Thr/Tyr_kinase_cat_dom"/>
</dbReference>